<keyword evidence="1" id="KW-0812">Transmembrane</keyword>
<evidence type="ECO:0000256" key="1">
    <source>
        <dbReference type="SAM" id="Phobius"/>
    </source>
</evidence>
<name>A0ABT9QQG3_9ACTN</name>
<feature type="transmembrane region" description="Helical" evidence="1">
    <location>
        <begin position="21"/>
        <end position="42"/>
    </location>
</feature>
<gene>
    <name evidence="2" type="ORF">J2853_007350</name>
</gene>
<feature type="transmembrane region" description="Helical" evidence="1">
    <location>
        <begin position="54"/>
        <end position="75"/>
    </location>
</feature>
<feature type="transmembrane region" description="Helical" evidence="1">
    <location>
        <begin position="87"/>
        <end position="106"/>
    </location>
</feature>
<protein>
    <submittedName>
        <fullName evidence="2">Uncharacterized protein</fullName>
    </submittedName>
</protein>
<reference evidence="2 3" key="1">
    <citation type="submission" date="2023-07" db="EMBL/GenBank/DDBJ databases">
        <title>Sequencing the genomes of 1000 actinobacteria strains.</title>
        <authorList>
            <person name="Klenk H.-P."/>
        </authorList>
    </citation>
    <scope>NUCLEOTIDE SEQUENCE [LARGE SCALE GENOMIC DNA]</scope>
    <source>
        <strain evidence="2 3">DSM 46740</strain>
    </source>
</reference>
<dbReference type="RefSeq" id="WP_307565236.1">
    <property type="nucleotide sequence ID" value="NZ_JAUSQU010000001.1"/>
</dbReference>
<sequence length="144" mass="15814">MSETSPIESKWLRRVRLTTQGVVIVLGAVLMVWLSLTDLLAWAESPQGIGQSAFWAWLVALWLTLSPIALALQAGLDWRRGYSARRILIAAWGLIALSTIIQWEAGGSPFEIISRPIVLAIMLLMLRPVDPVDHADPEKGSSDG</sequence>
<keyword evidence="1" id="KW-1133">Transmembrane helix</keyword>
<evidence type="ECO:0000313" key="2">
    <source>
        <dbReference type="EMBL" id="MDP9848139.1"/>
    </source>
</evidence>
<evidence type="ECO:0000313" key="3">
    <source>
        <dbReference type="Proteomes" id="UP001225356"/>
    </source>
</evidence>
<dbReference type="Proteomes" id="UP001225356">
    <property type="component" value="Unassembled WGS sequence"/>
</dbReference>
<comment type="caution">
    <text evidence="2">The sequence shown here is derived from an EMBL/GenBank/DDBJ whole genome shotgun (WGS) entry which is preliminary data.</text>
</comment>
<dbReference type="EMBL" id="JAUSQU010000001">
    <property type="protein sequence ID" value="MDP9848139.1"/>
    <property type="molecule type" value="Genomic_DNA"/>
</dbReference>
<proteinExistence type="predicted"/>
<keyword evidence="3" id="KW-1185">Reference proteome</keyword>
<keyword evidence="1" id="KW-0472">Membrane</keyword>
<accession>A0ABT9QQG3</accession>
<organism evidence="2 3">
    <name type="scientific">Streptosporangium lutulentum</name>
    <dbReference type="NCBI Taxonomy" id="1461250"/>
    <lineage>
        <taxon>Bacteria</taxon>
        <taxon>Bacillati</taxon>
        <taxon>Actinomycetota</taxon>
        <taxon>Actinomycetes</taxon>
        <taxon>Streptosporangiales</taxon>
        <taxon>Streptosporangiaceae</taxon>
        <taxon>Streptosporangium</taxon>
    </lineage>
</organism>